<reference evidence="3" key="1">
    <citation type="submission" date="2022-11" db="UniProtKB">
        <authorList>
            <consortium name="WormBaseParasite"/>
        </authorList>
    </citation>
    <scope>IDENTIFICATION</scope>
</reference>
<organism evidence="2 3">
    <name type="scientific">Parascaris univalens</name>
    <name type="common">Nematode worm</name>
    <dbReference type="NCBI Taxonomy" id="6257"/>
    <lineage>
        <taxon>Eukaryota</taxon>
        <taxon>Metazoa</taxon>
        <taxon>Ecdysozoa</taxon>
        <taxon>Nematoda</taxon>
        <taxon>Chromadorea</taxon>
        <taxon>Rhabditida</taxon>
        <taxon>Spirurina</taxon>
        <taxon>Ascaridomorpha</taxon>
        <taxon>Ascaridoidea</taxon>
        <taxon>Ascarididae</taxon>
        <taxon>Parascaris</taxon>
    </lineage>
</organism>
<name>A0A914ZPF4_PARUN</name>
<protein>
    <submittedName>
        <fullName evidence="3">Secreted protein</fullName>
    </submittedName>
</protein>
<evidence type="ECO:0000256" key="1">
    <source>
        <dbReference type="SAM" id="SignalP"/>
    </source>
</evidence>
<evidence type="ECO:0000313" key="3">
    <source>
        <dbReference type="WBParaSite" id="PgB12X_g010_t02"/>
    </source>
</evidence>
<keyword evidence="2" id="KW-1185">Reference proteome</keyword>
<dbReference type="AlphaFoldDB" id="A0A914ZPF4"/>
<feature type="chain" id="PRO_5036999832" evidence="1">
    <location>
        <begin position="22"/>
        <end position="88"/>
    </location>
</feature>
<dbReference type="Proteomes" id="UP000887569">
    <property type="component" value="Unplaced"/>
</dbReference>
<accession>A0A914ZPF4</accession>
<keyword evidence="1" id="KW-0732">Signal</keyword>
<feature type="signal peptide" evidence="1">
    <location>
        <begin position="1"/>
        <end position="21"/>
    </location>
</feature>
<proteinExistence type="predicted"/>
<sequence>MLDSMLCLKIIGFLMCPSIVSLHWEFDCIYVSDMQGYVVLCSEVHALRVIRGQSFFGHLHLSCSSTPLLHCCLLCEQRLSSVVNVYLP</sequence>
<evidence type="ECO:0000313" key="2">
    <source>
        <dbReference type="Proteomes" id="UP000887569"/>
    </source>
</evidence>
<dbReference type="WBParaSite" id="PgB12X_g010_t02">
    <property type="protein sequence ID" value="PgB12X_g010_t02"/>
    <property type="gene ID" value="PgB12X_g010"/>
</dbReference>